<evidence type="ECO:0000313" key="4">
    <source>
        <dbReference type="Proteomes" id="UP000444721"/>
    </source>
</evidence>
<sequence>MTEQQQQQQPSKPTFLGKKFNPVKSSSKYHQERIGPLWKRFYNTAIETWKTPLGKRICIFGGMSIASVYFVLAPTIQKVVRNSEKEEEENSE</sequence>
<keyword evidence="2" id="KW-1133">Transmembrane helix</keyword>
<accession>A0A6A5BNQ6</accession>
<dbReference type="Proteomes" id="UP000444721">
    <property type="component" value="Unassembled WGS sequence"/>
</dbReference>
<evidence type="ECO:0000313" key="3">
    <source>
        <dbReference type="EMBL" id="KAF0976606.1"/>
    </source>
</evidence>
<dbReference type="EMBL" id="VFQX01000037">
    <property type="protein sequence ID" value="KAF0976606.1"/>
    <property type="molecule type" value="Genomic_DNA"/>
</dbReference>
<name>A0A6A5BNQ6_NAEFO</name>
<dbReference type="AlphaFoldDB" id="A0A6A5BNQ6"/>
<keyword evidence="2" id="KW-0812">Transmembrane</keyword>
<organism evidence="3 4">
    <name type="scientific">Naegleria fowleri</name>
    <name type="common">Brain eating amoeba</name>
    <dbReference type="NCBI Taxonomy" id="5763"/>
    <lineage>
        <taxon>Eukaryota</taxon>
        <taxon>Discoba</taxon>
        <taxon>Heterolobosea</taxon>
        <taxon>Tetramitia</taxon>
        <taxon>Eutetramitia</taxon>
        <taxon>Vahlkampfiidae</taxon>
        <taxon>Naegleria</taxon>
    </lineage>
</organism>
<dbReference type="VEuPathDB" id="AmoebaDB:FDP41_004505"/>
<feature type="region of interest" description="Disordered" evidence="1">
    <location>
        <begin position="1"/>
        <end position="31"/>
    </location>
</feature>
<proteinExistence type="predicted"/>
<dbReference type="GeneID" id="68111723"/>
<dbReference type="OrthoDB" id="10437134at2759"/>
<gene>
    <name evidence="3" type="ORF">FDP41_004505</name>
</gene>
<reference evidence="3 4" key="1">
    <citation type="journal article" date="2019" name="Sci. Rep.">
        <title>Nanopore sequencing improves the draft genome of the human pathogenic amoeba Naegleria fowleri.</title>
        <authorList>
            <person name="Liechti N."/>
            <person name="Schurch N."/>
            <person name="Bruggmann R."/>
            <person name="Wittwer M."/>
        </authorList>
    </citation>
    <scope>NUCLEOTIDE SEQUENCE [LARGE SCALE GENOMIC DNA]</scope>
    <source>
        <strain evidence="3 4">ATCC 30894</strain>
    </source>
</reference>
<feature type="transmembrane region" description="Helical" evidence="2">
    <location>
        <begin position="57"/>
        <end position="76"/>
    </location>
</feature>
<dbReference type="RefSeq" id="XP_044561319.1">
    <property type="nucleotide sequence ID" value="XM_044707927.1"/>
</dbReference>
<evidence type="ECO:0000256" key="2">
    <source>
        <dbReference type="SAM" id="Phobius"/>
    </source>
</evidence>
<keyword evidence="2" id="KW-0472">Membrane</keyword>
<keyword evidence="4" id="KW-1185">Reference proteome</keyword>
<protein>
    <submittedName>
        <fullName evidence="3">Uncharacterized protein</fullName>
    </submittedName>
</protein>
<evidence type="ECO:0000256" key="1">
    <source>
        <dbReference type="SAM" id="MobiDB-lite"/>
    </source>
</evidence>
<comment type="caution">
    <text evidence="3">The sequence shown here is derived from an EMBL/GenBank/DDBJ whole genome shotgun (WGS) entry which is preliminary data.</text>
</comment>